<feature type="domain" description="SteA-like C-terminal" evidence="6">
    <location>
        <begin position="339"/>
        <end position="390"/>
    </location>
</feature>
<keyword evidence="5" id="KW-0812">Transmembrane</keyword>
<keyword evidence="4" id="KW-0067">ATP-binding</keyword>
<sequence>MSYLPFRPSRRAQARQPDLPGLSGVVRVDRRTKDLTKRLKAGEIALIDHLDLDRPAAEALLACKPAAVVNAAKSLSGRYPALGLEILVSAGIPVVDEVGAAVLERVTEGDTVRLDGNVLLRGSTPVAVGKTVELTEVVEALAEARSMVAEQIEAFTANTMEYLRAERDLLFDGVGVPDIATRLDGRHVLMVVRGAHHKDDLAVLRPYIREYRPVCIGVDGGADALLETGHRPDIIVGDMDSVSDEALACGAELIVHAYPDGTAPGLDRVTSLGLPCTVFPAAGTSEDVAMLLADDKGASLIVAVGGHSNLVEFLEKGRGGMASTFLTRLRVGGKLVDAKGVSRLYRSRISNASLAALVLAALTTIVATLLVSPAGKGYLTVLGSVWDDFVFWVRGWFS</sequence>
<dbReference type="EMBL" id="BAAAQM010000066">
    <property type="protein sequence ID" value="GAA1999615.1"/>
    <property type="molecule type" value="Genomic_DNA"/>
</dbReference>
<keyword evidence="8" id="KW-1185">Reference proteome</keyword>
<comment type="caution">
    <text evidence="7">The sequence shown here is derived from an EMBL/GenBank/DDBJ whole genome shotgun (WGS) entry which is preliminary data.</text>
</comment>
<keyword evidence="5" id="KW-1133">Transmembrane helix</keyword>
<gene>
    <name evidence="7" type="primary">steA</name>
    <name evidence="7" type="ORF">GCM10009838_76320</name>
</gene>
<protein>
    <submittedName>
        <fullName evidence="7">Cytokinetic ring protein SteA</fullName>
    </submittedName>
</protein>
<keyword evidence="1" id="KW-0808">Transferase</keyword>
<organism evidence="7 8">
    <name type="scientific">Catenulispora subtropica</name>
    <dbReference type="NCBI Taxonomy" id="450798"/>
    <lineage>
        <taxon>Bacteria</taxon>
        <taxon>Bacillati</taxon>
        <taxon>Actinomycetota</taxon>
        <taxon>Actinomycetes</taxon>
        <taxon>Catenulisporales</taxon>
        <taxon>Catenulisporaceae</taxon>
        <taxon>Catenulispora</taxon>
    </lineage>
</organism>
<dbReference type="Gene3D" id="3.40.50.10240">
    <property type="entry name" value="Thiamin pyrophosphokinase, catalytic domain"/>
    <property type="match status" value="1"/>
</dbReference>
<evidence type="ECO:0000256" key="5">
    <source>
        <dbReference type="SAM" id="Phobius"/>
    </source>
</evidence>
<dbReference type="InterPro" id="IPR022215">
    <property type="entry name" value="SteA-like_C"/>
</dbReference>
<evidence type="ECO:0000313" key="8">
    <source>
        <dbReference type="Proteomes" id="UP001499854"/>
    </source>
</evidence>
<reference evidence="7 8" key="1">
    <citation type="journal article" date="2019" name="Int. J. Syst. Evol. Microbiol.">
        <title>The Global Catalogue of Microorganisms (GCM) 10K type strain sequencing project: providing services to taxonomists for standard genome sequencing and annotation.</title>
        <authorList>
            <consortium name="The Broad Institute Genomics Platform"/>
            <consortium name="The Broad Institute Genome Sequencing Center for Infectious Disease"/>
            <person name="Wu L."/>
            <person name="Ma J."/>
        </authorList>
    </citation>
    <scope>NUCLEOTIDE SEQUENCE [LARGE SCALE GENOMIC DNA]</scope>
    <source>
        <strain evidence="7 8">JCM 16013</strain>
    </source>
</reference>
<dbReference type="SUPFAM" id="SSF63999">
    <property type="entry name" value="Thiamin pyrophosphokinase, catalytic domain"/>
    <property type="match status" value="1"/>
</dbReference>
<dbReference type="Pfam" id="PF12555">
    <property type="entry name" value="SteA-like_C"/>
    <property type="match status" value="1"/>
</dbReference>
<keyword evidence="3" id="KW-0418">Kinase</keyword>
<accession>A0ABN2T5Y5</accession>
<dbReference type="InterPro" id="IPR047795">
    <property type="entry name" value="Put_SteA-like"/>
</dbReference>
<dbReference type="NCBIfam" id="NF040608">
    <property type="entry name" value="division_SteA"/>
    <property type="match status" value="1"/>
</dbReference>
<evidence type="ECO:0000256" key="2">
    <source>
        <dbReference type="ARBA" id="ARBA00022741"/>
    </source>
</evidence>
<dbReference type="InterPro" id="IPR036759">
    <property type="entry name" value="TPK_catalytic_sf"/>
</dbReference>
<name>A0ABN2T5Y5_9ACTN</name>
<dbReference type="RefSeq" id="WP_344662078.1">
    <property type="nucleotide sequence ID" value="NZ_BAAAQM010000066.1"/>
</dbReference>
<evidence type="ECO:0000256" key="1">
    <source>
        <dbReference type="ARBA" id="ARBA00022679"/>
    </source>
</evidence>
<keyword evidence="5" id="KW-0472">Membrane</keyword>
<feature type="transmembrane region" description="Helical" evidence="5">
    <location>
        <begin position="352"/>
        <end position="371"/>
    </location>
</feature>
<keyword evidence="2" id="KW-0547">Nucleotide-binding</keyword>
<evidence type="ECO:0000259" key="6">
    <source>
        <dbReference type="Pfam" id="PF12555"/>
    </source>
</evidence>
<proteinExistence type="predicted"/>
<evidence type="ECO:0000256" key="3">
    <source>
        <dbReference type="ARBA" id="ARBA00022777"/>
    </source>
</evidence>
<evidence type="ECO:0000256" key="4">
    <source>
        <dbReference type="ARBA" id="ARBA00022840"/>
    </source>
</evidence>
<dbReference type="Proteomes" id="UP001499854">
    <property type="component" value="Unassembled WGS sequence"/>
</dbReference>
<evidence type="ECO:0000313" key="7">
    <source>
        <dbReference type="EMBL" id="GAA1999615.1"/>
    </source>
</evidence>